<dbReference type="Proteomes" id="UP000652761">
    <property type="component" value="Unassembled WGS sequence"/>
</dbReference>
<comment type="caution">
    <text evidence="2">The sequence shown here is derived from an EMBL/GenBank/DDBJ whole genome shotgun (WGS) entry which is preliminary data.</text>
</comment>
<sequence length="89" mass="9974">VTRAFFFPHFLLSSSPTFTFVPLHYFRQSTRARGKAVMRAAAANLAGNDGLEGGIRGKLLGGSVNDLKWYEQNNMKRTGNSKMTTFLFR</sequence>
<dbReference type="EMBL" id="NMUH01012356">
    <property type="protein sequence ID" value="MQM22191.1"/>
    <property type="molecule type" value="Genomic_DNA"/>
</dbReference>
<proteinExistence type="predicted"/>
<feature type="non-terminal residue" evidence="2">
    <location>
        <position position="89"/>
    </location>
</feature>
<reference evidence="2" key="1">
    <citation type="submission" date="2017-07" db="EMBL/GenBank/DDBJ databases">
        <title>Taro Niue Genome Assembly and Annotation.</title>
        <authorList>
            <person name="Atibalentja N."/>
            <person name="Keating K."/>
            <person name="Fields C.J."/>
        </authorList>
    </citation>
    <scope>NUCLEOTIDE SEQUENCE</scope>
    <source>
        <strain evidence="2">Niue_2</strain>
        <tissue evidence="2">Leaf</tissue>
    </source>
</reference>
<evidence type="ECO:0000313" key="3">
    <source>
        <dbReference type="Proteomes" id="UP000652761"/>
    </source>
</evidence>
<feature type="transmembrane region" description="Helical" evidence="1">
    <location>
        <begin position="6"/>
        <end position="26"/>
    </location>
</feature>
<evidence type="ECO:0000313" key="2">
    <source>
        <dbReference type="EMBL" id="MQM22191.1"/>
    </source>
</evidence>
<accession>A0A843XSZ8</accession>
<keyword evidence="1" id="KW-0472">Membrane</keyword>
<organism evidence="2 3">
    <name type="scientific">Colocasia esculenta</name>
    <name type="common">Wild taro</name>
    <name type="synonym">Arum esculentum</name>
    <dbReference type="NCBI Taxonomy" id="4460"/>
    <lineage>
        <taxon>Eukaryota</taxon>
        <taxon>Viridiplantae</taxon>
        <taxon>Streptophyta</taxon>
        <taxon>Embryophyta</taxon>
        <taxon>Tracheophyta</taxon>
        <taxon>Spermatophyta</taxon>
        <taxon>Magnoliopsida</taxon>
        <taxon>Liliopsida</taxon>
        <taxon>Araceae</taxon>
        <taxon>Aroideae</taxon>
        <taxon>Colocasieae</taxon>
        <taxon>Colocasia</taxon>
    </lineage>
</organism>
<keyword evidence="1" id="KW-0812">Transmembrane</keyword>
<dbReference type="AlphaFoldDB" id="A0A843XSZ8"/>
<feature type="non-terminal residue" evidence="2">
    <location>
        <position position="1"/>
    </location>
</feature>
<evidence type="ECO:0000256" key="1">
    <source>
        <dbReference type="SAM" id="Phobius"/>
    </source>
</evidence>
<gene>
    <name evidence="2" type="ORF">Taro_055240</name>
</gene>
<keyword evidence="3" id="KW-1185">Reference proteome</keyword>
<keyword evidence="1" id="KW-1133">Transmembrane helix</keyword>
<name>A0A843XSZ8_COLES</name>
<protein>
    <submittedName>
        <fullName evidence="2">Uncharacterized protein</fullName>
    </submittedName>
</protein>